<dbReference type="SMART" id="SM00225">
    <property type="entry name" value="BTB"/>
    <property type="match status" value="1"/>
</dbReference>
<evidence type="ECO:0000259" key="3">
    <source>
        <dbReference type="PROSITE" id="PS50097"/>
    </source>
</evidence>
<evidence type="ECO:0000256" key="1">
    <source>
        <dbReference type="ARBA" id="ARBA00022441"/>
    </source>
</evidence>
<keyword evidence="1" id="KW-0880">Kelch repeat</keyword>
<feature type="non-terminal residue" evidence="4">
    <location>
        <position position="1"/>
    </location>
</feature>
<dbReference type="Gene3D" id="3.30.710.10">
    <property type="entry name" value="Potassium Channel Kv1.1, Chain A"/>
    <property type="match status" value="1"/>
</dbReference>
<dbReference type="PANTHER" id="PTHR24412">
    <property type="entry name" value="KELCH PROTEIN"/>
    <property type="match status" value="1"/>
</dbReference>
<keyword evidence="5" id="KW-1185">Reference proteome</keyword>
<comment type="caution">
    <text evidence="4">The sequence shown here is derived from an EMBL/GenBank/DDBJ whole genome shotgun (WGS) entry which is preliminary data.</text>
</comment>
<dbReference type="SUPFAM" id="SSF54695">
    <property type="entry name" value="POZ domain"/>
    <property type="match status" value="1"/>
</dbReference>
<organism evidence="4 5">
    <name type="scientific">Dentipellis fragilis</name>
    <dbReference type="NCBI Taxonomy" id="205917"/>
    <lineage>
        <taxon>Eukaryota</taxon>
        <taxon>Fungi</taxon>
        <taxon>Dikarya</taxon>
        <taxon>Basidiomycota</taxon>
        <taxon>Agaricomycotina</taxon>
        <taxon>Agaricomycetes</taxon>
        <taxon>Russulales</taxon>
        <taxon>Hericiaceae</taxon>
        <taxon>Dentipellis</taxon>
    </lineage>
</organism>
<dbReference type="InterPro" id="IPR011333">
    <property type="entry name" value="SKP1/BTB/POZ_sf"/>
</dbReference>
<protein>
    <recommendedName>
        <fullName evidence="3">BTB domain-containing protein</fullName>
    </recommendedName>
</protein>
<reference evidence="4 5" key="1">
    <citation type="submission" date="2019-02" db="EMBL/GenBank/DDBJ databases">
        <title>Genome sequencing of the rare red list fungi Dentipellis fragilis.</title>
        <authorList>
            <person name="Buettner E."/>
            <person name="Kellner H."/>
        </authorList>
    </citation>
    <scope>NUCLEOTIDE SEQUENCE [LARGE SCALE GENOMIC DNA]</scope>
    <source>
        <strain evidence="4 5">DSM 105465</strain>
    </source>
</reference>
<dbReference type="EMBL" id="SEOQ01001465">
    <property type="protein sequence ID" value="TFY51660.1"/>
    <property type="molecule type" value="Genomic_DNA"/>
</dbReference>
<accession>A0A4Y9XNI1</accession>
<evidence type="ECO:0000256" key="2">
    <source>
        <dbReference type="ARBA" id="ARBA00022737"/>
    </source>
</evidence>
<evidence type="ECO:0000313" key="4">
    <source>
        <dbReference type="EMBL" id="TFY51660.1"/>
    </source>
</evidence>
<evidence type="ECO:0000313" key="5">
    <source>
        <dbReference type="Proteomes" id="UP000298327"/>
    </source>
</evidence>
<dbReference type="Proteomes" id="UP000298327">
    <property type="component" value="Unassembled WGS sequence"/>
</dbReference>
<name>A0A4Y9XNI1_9AGAM</name>
<dbReference type="STRING" id="205917.A0A4Y9XNI1"/>
<dbReference type="InterPro" id="IPR000210">
    <property type="entry name" value="BTB/POZ_dom"/>
</dbReference>
<dbReference type="PROSITE" id="PS50097">
    <property type="entry name" value="BTB"/>
    <property type="match status" value="1"/>
</dbReference>
<feature type="domain" description="BTB" evidence="3">
    <location>
        <begin position="880"/>
        <end position="951"/>
    </location>
</feature>
<dbReference type="PANTHER" id="PTHR24412:SF441">
    <property type="entry name" value="KELCH-LIKE PROTEIN 28"/>
    <property type="match status" value="1"/>
</dbReference>
<proteinExistence type="predicted"/>
<dbReference type="OrthoDB" id="1262810at2759"/>
<keyword evidence="2" id="KW-0677">Repeat</keyword>
<dbReference type="AlphaFoldDB" id="A0A4Y9XNI1"/>
<dbReference type="CDD" id="cd18186">
    <property type="entry name" value="BTB_POZ_ZBTB_KLHL-like"/>
    <property type="match status" value="1"/>
</dbReference>
<dbReference type="Pfam" id="PF00651">
    <property type="entry name" value="BTB"/>
    <property type="match status" value="1"/>
</dbReference>
<sequence length="1035" mass="116348">INGSFILASDRRSIRFDDGGLGSLESKYNHWLLKSRFPLVYAFALEQLMATTHTSSEPCRWERFWPERCTDSLSRTILDGFYEPTCLGQLDRRICCSNSRVHQRPQDCLVIDAEDDVSNALRYLRPQGLIIGKKPSLDRRSYRAIKPVHAEYVKDIVTEKADDIRQGFRDGSLKVRDLRRLAKFLIRDQPPSILKGLLLIPLADGSLVTFQDTDPDNTDDERMLYSWGGLRAERISEPLLDLIPLDRLVHREFSKLVAELQGKGLNVSKLTPSYVLKMVRQWLGETPLCRLPYRKDTIHRVRRFWSDWPDFKSSGISNADISNFPLVPTLESACFVSLSHCRESPSVVILDQQADMADWILEALGHIGFVFVQRGCAGAALDGLLPAASQRRPSMTRVLELLKSQPGNVERILQLSGMVRSEFCTWAQNNMPQDDSLVDIGRRLPVWLTLGNSKRYVTASDVQMLPSTILHPPEILPFLRDSDMFMAYNSKIEYNLKLPPLTLTVLHNKFLKVQSGQQLPGHQLPSYHRLMDVLLNTPSNQTFESVLLPNSAGILVPAHELYARSVPIFAAAFQTQSGRFIHPTYGDLEQRARRFGLHTDLDFDSFLLCAGVVNADVGHTVDARRERRAEPLYALYRSEALAIYIGGNTARWRALDQMRFIRRREARFPPELSALPNFNPTAYGINDLPNLISPSQILRPGLESVAWSQRGLFTSAPNERLLLADLHLGIPTVREVVEHLCVLARIAHDHTGSAPLLADIKATYDWLSKSTNDPDTALTLVQEFTSRPHARLFLNIDRAADAWTWRSAHELFFGIEDADAAGVYGVRALLAPFAPLLRAVGVKDGSPLTDYARAEASPAEEQLGALRAGFAALRRERVLVDVVLVAAEDGEPGRRFEAHRVVLAAASGYFRDMFRGDFDDLRRGETRVDKSASCLECALDFIYAGTLSRPKAAEPHSEAWYDVLVELLSLSDFWQMQALCDAVQNALLDYIALTTWDDLRRRAEEVKALSAAVLLGACRRFEEERGDAIATIRGA</sequence>
<gene>
    <name evidence="4" type="ORF">EVG20_g10897</name>
</gene>